<feature type="domain" description="SAC" evidence="7">
    <location>
        <begin position="55"/>
        <end position="99"/>
    </location>
</feature>
<feature type="non-terminal residue" evidence="8">
    <location>
        <position position="1"/>
    </location>
</feature>
<evidence type="ECO:0000256" key="6">
    <source>
        <dbReference type="ARBA" id="ARBA00041911"/>
    </source>
</evidence>
<dbReference type="PANTHER" id="PTHR45662:SF2">
    <property type="entry name" value="PHOSPHATIDYLINOSITOL-3-PHOSPHATASE SAC1"/>
    <property type="match status" value="1"/>
</dbReference>
<evidence type="ECO:0000256" key="5">
    <source>
        <dbReference type="ARBA" id="ARBA00041396"/>
    </source>
</evidence>
<comment type="caution">
    <text evidence="8">The sequence shown here is derived from an EMBL/GenBank/DDBJ whole genome shotgun (WGS) entry which is preliminary data.</text>
</comment>
<dbReference type="AlphaFoldDB" id="A0A8X6QSS3"/>
<dbReference type="GO" id="GO:0005783">
    <property type="term" value="C:endoplasmic reticulum"/>
    <property type="evidence" value="ECO:0007669"/>
    <property type="project" value="TreeGrafter"/>
</dbReference>
<comment type="catalytic activity">
    <reaction evidence="3">
        <text>a 1,2-diacyl-sn-glycero-3-phospho-(1D-myo-inositol 4-phosphate) + H2O = a 1,2-diacyl-sn-glycero-3-phospho-(1D-myo-inositol) + phosphate</text>
        <dbReference type="Rhea" id="RHEA:55652"/>
        <dbReference type="ChEBI" id="CHEBI:15377"/>
        <dbReference type="ChEBI" id="CHEBI:43474"/>
        <dbReference type="ChEBI" id="CHEBI:57880"/>
        <dbReference type="ChEBI" id="CHEBI:58178"/>
    </reaction>
    <physiologicalReaction direction="left-to-right" evidence="3">
        <dbReference type="Rhea" id="RHEA:55653"/>
    </physiologicalReaction>
</comment>
<protein>
    <recommendedName>
        <fullName evidence="4">Phosphatidylinositol-3-phosphatase SAC1</fullName>
        <ecNumber evidence="1">3.1.3.64</ecNumber>
    </recommendedName>
    <alternativeName>
        <fullName evidence="6">Phosphatidylinositol-4-phosphate phosphatase</fullName>
    </alternativeName>
    <alternativeName>
        <fullName evidence="5">Suppressor of actin mutations 1-like protein</fullName>
    </alternativeName>
</protein>
<reference evidence="8" key="1">
    <citation type="submission" date="2020-08" db="EMBL/GenBank/DDBJ databases">
        <title>Multicomponent nature underlies the extraordinary mechanical properties of spider dragline silk.</title>
        <authorList>
            <person name="Kono N."/>
            <person name="Nakamura H."/>
            <person name="Mori M."/>
            <person name="Yoshida Y."/>
            <person name="Ohtoshi R."/>
            <person name="Malay A.D."/>
            <person name="Moran D.A.P."/>
            <person name="Tomita M."/>
            <person name="Numata K."/>
            <person name="Arakawa K."/>
        </authorList>
    </citation>
    <scope>NUCLEOTIDE SEQUENCE</scope>
</reference>
<keyword evidence="9" id="KW-1185">Reference proteome</keyword>
<evidence type="ECO:0000256" key="3">
    <source>
        <dbReference type="ARBA" id="ARBA00036807"/>
    </source>
</evidence>
<dbReference type="EC" id="3.1.3.64" evidence="1"/>
<dbReference type="OrthoDB" id="405996at2759"/>
<evidence type="ECO:0000256" key="2">
    <source>
        <dbReference type="ARBA" id="ARBA00036631"/>
    </source>
</evidence>
<dbReference type="InterPro" id="IPR002013">
    <property type="entry name" value="SAC_dom"/>
</dbReference>
<evidence type="ECO:0000256" key="1">
    <source>
        <dbReference type="ARBA" id="ARBA00013038"/>
    </source>
</evidence>
<dbReference type="PANTHER" id="PTHR45662">
    <property type="entry name" value="PHOSPHATIDYLINOSITIDE PHOSPHATASE SAC1"/>
    <property type="match status" value="1"/>
</dbReference>
<evidence type="ECO:0000313" key="8">
    <source>
        <dbReference type="EMBL" id="GFU41001.1"/>
    </source>
</evidence>
<name>A0A8X6QSS3_NEPPI</name>
<dbReference type="GO" id="GO:0046856">
    <property type="term" value="P:phosphatidylinositol dephosphorylation"/>
    <property type="evidence" value="ECO:0007669"/>
    <property type="project" value="TreeGrafter"/>
</dbReference>
<evidence type="ECO:0000259" key="7">
    <source>
        <dbReference type="Pfam" id="PF02383"/>
    </source>
</evidence>
<evidence type="ECO:0000256" key="4">
    <source>
        <dbReference type="ARBA" id="ARBA00040795"/>
    </source>
</evidence>
<accession>A0A8X6QSS3</accession>
<dbReference type="Proteomes" id="UP000887013">
    <property type="component" value="Unassembled WGS sequence"/>
</dbReference>
<sequence length="108" mass="12056">MVHENLILYVTPEKFLIEPVGAFDELLIIDRTSREISLQRNQGQIPPSATSQSICGIMGTINLIGGPYLIVITKKVSVGAIYGQSIWRVEDTDVIPYARTMLHLTEEQ</sequence>
<gene>
    <name evidence="8" type="primary">Sacm1l</name>
    <name evidence="8" type="ORF">NPIL_243511</name>
</gene>
<comment type="catalytic activity">
    <reaction evidence="2">
        <text>a 1,2-diacyl-sn-glycero-3-phospho-(1D-myo-inositol-3-phosphate) + H2O = a 1,2-diacyl-sn-glycero-3-phospho-(1D-myo-inositol) + phosphate</text>
        <dbReference type="Rhea" id="RHEA:12316"/>
        <dbReference type="ChEBI" id="CHEBI:15377"/>
        <dbReference type="ChEBI" id="CHEBI:43474"/>
        <dbReference type="ChEBI" id="CHEBI:57880"/>
        <dbReference type="ChEBI" id="CHEBI:58088"/>
        <dbReference type="EC" id="3.1.3.64"/>
    </reaction>
    <physiologicalReaction direction="left-to-right" evidence="2">
        <dbReference type="Rhea" id="RHEA:12317"/>
    </physiologicalReaction>
</comment>
<evidence type="ECO:0000313" key="9">
    <source>
        <dbReference type="Proteomes" id="UP000887013"/>
    </source>
</evidence>
<dbReference type="GO" id="GO:0043812">
    <property type="term" value="F:phosphatidylinositol-4-phosphate phosphatase activity"/>
    <property type="evidence" value="ECO:0007669"/>
    <property type="project" value="TreeGrafter"/>
</dbReference>
<proteinExistence type="predicted"/>
<dbReference type="GO" id="GO:0004438">
    <property type="term" value="F:phosphatidylinositol-3-phosphate phosphatase activity"/>
    <property type="evidence" value="ECO:0007669"/>
    <property type="project" value="UniProtKB-EC"/>
</dbReference>
<organism evidence="8 9">
    <name type="scientific">Nephila pilipes</name>
    <name type="common">Giant wood spider</name>
    <name type="synonym">Nephila maculata</name>
    <dbReference type="NCBI Taxonomy" id="299642"/>
    <lineage>
        <taxon>Eukaryota</taxon>
        <taxon>Metazoa</taxon>
        <taxon>Ecdysozoa</taxon>
        <taxon>Arthropoda</taxon>
        <taxon>Chelicerata</taxon>
        <taxon>Arachnida</taxon>
        <taxon>Araneae</taxon>
        <taxon>Araneomorphae</taxon>
        <taxon>Entelegynae</taxon>
        <taxon>Araneoidea</taxon>
        <taxon>Nephilidae</taxon>
        <taxon>Nephila</taxon>
    </lineage>
</organism>
<dbReference type="Pfam" id="PF02383">
    <property type="entry name" value="Syja_N"/>
    <property type="match status" value="1"/>
</dbReference>
<dbReference type="EMBL" id="BMAW01131830">
    <property type="protein sequence ID" value="GFU41001.1"/>
    <property type="molecule type" value="Genomic_DNA"/>
</dbReference>